<keyword evidence="3" id="KW-0238">DNA-binding</keyword>
<evidence type="ECO:0000256" key="1">
    <source>
        <dbReference type="ARBA" id="ARBA00022829"/>
    </source>
</evidence>
<sequence>MTTQRLAKRTKSRAIAPQPGNTPPLSPTELGDQARKAAEEILIAGESENTRRTYRSAMRYWCAWAMARYGKPLALPVPVTVVVQFIVDHTGRLKAGVLVMELPAAIDEQLVMAGFKAFQGPLKMATITNRISVLSKLHQLRHQANPCEDAEVRHLISRAKRAAAKRGETPRKKTAATREPLEAMLATCDDSLEGVRDRALLLFAWASGGRRRSEVSAATMDQLRKVDDDTYMFRLDHSKTNQAGSHAGTTRPDKPIRGVAAIAMTTWLIQARIVDGPLFRRLWKGTVGPGLAPSSVASIVKRRAALAGIEGDWAGHSLRSGFVTEAGRRKVPLGDIMAMTEHRQAATVMGYYRTGELFESEAARLLDL</sequence>
<organism evidence="7 8">
    <name type="scientific">Panacagrimonas perspica</name>
    <dbReference type="NCBI Taxonomy" id="381431"/>
    <lineage>
        <taxon>Bacteria</taxon>
        <taxon>Pseudomonadati</taxon>
        <taxon>Pseudomonadota</taxon>
        <taxon>Gammaproteobacteria</taxon>
        <taxon>Nevskiales</taxon>
        <taxon>Nevskiaceae</taxon>
        <taxon>Panacagrimonas</taxon>
    </lineage>
</organism>
<dbReference type="Proteomes" id="UP000295341">
    <property type="component" value="Unassembled WGS sequence"/>
</dbReference>
<dbReference type="InterPro" id="IPR011010">
    <property type="entry name" value="DNA_brk_join_enz"/>
</dbReference>
<evidence type="ECO:0000313" key="8">
    <source>
        <dbReference type="Proteomes" id="UP000295341"/>
    </source>
</evidence>
<dbReference type="GO" id="GO:0006310">
    <property type="term" value="P:DNA recombination"/>
    <property type="evidence" value="ECO:0007669"/>
    <property type="project" value="UniProtKB-KW"/>
</dbReference>
<keyword evidence="8" id="KW-1185">Reference proteome</keyword>
<keyword evidence="2" id="KW-0229">DNA integration</keyword>
<evidence type="ECO:0000313" key="7">
    <source>
        <dbReference type="EMBL" id="TDU31611.1"/>
    </source>
</evidence>
<dbReference type="AlphaFoldDB" id="A0A4R7PDJ4"/>
<dbReference type="InterPro" id="IPR010998">
    <property type="entry name" value="Integrase_recombinase_N"/>
</dbReference>
<dbReference type="InterPro" id="IPR050090">
    <property type="entry name" value="Tyrosine_recombinase_XerCD"/>
</dbReference>
<dbReference type="EMBL" id="SOBT01000008">
    <property type="protein sequence ID" value="TDU31611.1"/>
    <property type="molecule type" value="Genomic_DNA"/>
</dbReference>
<dbReference type="SUPFAM" id="SSF47823">
    <property type="entry name" value="lambda integrase-like, N-terminal domain"/>
    <property type="match status" value="1"/>
</dbReference>
<keyword evidence="4" id="KW-0233">DNA recombination</keyword>
<evidence type="ECO:0000256" key="3">
    <source>
        <dbReference type="ARBA" id="ARBA00023125"/>
    </source>
</evidence>
<dbReference type="CDD" id="cd00799">
    <property type="entry name" value="INT_Cre_C"/>
    <property type="match status" value="1"/>
</dbReference>
<evidence type="ECO:0000256" key="5">
    <source>
        <dbReference type="SAM" id="MobiDB-lite"/>
    </source>
</evidence>
<dbReference type="GO" id="GO:0015074">
    <property type="term" value="P:DNA integration"/>
    <property type="evidence" value="ECO:0007669"/>
    <property type="project" value="UniProtKB-KW"/>
</dbReference>
<dbReference type="InterPro" id="IPR013762">
    <property type="entry name" value="Integrase-like_cat_sf"/>
</dbReference>
<comment type="caution">
    <text evidence="7">The sequence shown here is derived from an EMBL/GenBank/DDBJ whole genome shotgun (WGS) entry which is preliminary data.</text>
</comment>
<dbReference type="InterPro" id="IPR002104">
    <property type="entry name" value="Integrase_catalytic"/>
</dbReference>
<gene>
    <name evidence="7" type="ORF">DFR24_0982</name>
</gene>
<dbReference type="OrthoDB" id="5914130at2"/>
<protein>
    <submittedName>
        <fullName evidence="7">Site-specific recombinase XerD</fullName>
    </submittedName>
</protein>
<dbReference type="Pfam" id="PF00589">
    <property type="entry name" value="Phage_integrase"/>
    <property type="match status" value="1"/>
</dbReference>
<accession>A0A4R7PDJ4</accession>
<feature type="region of interest" description="Disordered" evidence="5">
    <location>
        <begin position="1"/>
        <end position="30"/>
    </location>
</feature>
<dbReference type="Gene3D" id="1.10.443.10">
    <property type="entry name" value="Intergrase catalytic core"/>
    <property type="match status" value="1"/>
</dbReference>
<evidence type="ECO:0000256" key="4">
    <source>
        <dbReference type="ARBA" id="ARBA00023172"/>
    </source>
</evidence>
<evidence type="ECO:0000256" key="2">
    <source>
        <dbReference type="ARBA" id="ARBA00022908"/>
    </source>
</evidence>
<feature type="domain" description="Tyr recombinase" evidence="6">
    <location>
        <begin position="171"/>
        <end position="367"/>
    </location>
</feature>
<reference evidence="7 8" key="1">
    <citation type="submission" date="2019-03" db="EMBL/GenBank/DDBJ databases">
        <title>Genomic Encyclopedia of Type Strains, Phase IV (KMG-IV): sequencing the most valuable type-strain genomes for metagenomic binning, comparative biology and taxonomic classification.</title>
        <authorList>
            <person name="Goeker M."/>
        </authorList>
    </citation>
    <scope>NUCLEOTIDE SEQUENCE [LARGE SCALE GENOMIC DNA]</scope>
    <source>
        <strain evidence="7 8">DSM 26377</strain>
    </source>
</reference>
<dbReference type="Gene3D" id="1.10.150.130">
    <property type="match status" value="1"/>
</dbReference>
<dbReference type="PANTHER" id="PTHR30349">
    <property type="entry name" value="PHAGE INTEGRASE-RELATED"/>
    <property type="match status" value="1"/>
</dbReference>
<keyword evidence="1" id="KW-0159">Chromosome partition</keyword>
<evidence type="ECO:0000259" key="6">
    <source>
        <dbReference type="PROSITE" id="PS51898"/>
    </source>
</evidence>
<dbReference type="GO" id="GO:0003677">
    <property type="term" value="F:DNA binding"/>
    <property type="evidence" value="ECO:0007669"/>
    <property type="project" value="UniProtKB-KW"/>
</dbReference>
<dbReference type="PROSITE" id="PS51898">
    <property type="entry name" value="TYR_RECOMBINASE"/>
    <property type="match status" value="1"/>
</dbReference>
<proteinExistence type="predicted"/>
<dbReference type="SUPFAM" id="SSF56349">
    <property type="entry name" value="DNA breaking-rejoining enzymes"/>
    <property type="match status" value="1"/>
</dbReference>
<dbReference type="GO" id="GO:0007059">
    <property type="term" value="P:chromosome segregation"/>
    <property type="evidence" value="ECO:0007669"/>
    <property type="project" value="UniProtKB-KW"/>
</dbReference>
<name>A0A4R7PDJ4_9GAMM</name>
<dbReference type="RefSeq" id="WP_133880179.1">
    <property type="nucleotide sequence ID" value="NZ_MWIN01000012.1"/>
</dbReference>
<feature type="compositionally biased region" description="Basic residues" evidence="5">
    <location>
        <begin position="1"/>
        <end position="12"/>
    </location>
</feature>
<dbReference type="PANTHER" id="PTHR30349:SF81">
    <property type="entry name" value="TYROSINE RECOMBINASE XERC"/>
    <property type="match status" value="1"/>
</dbReference>